<keyword evidence="3" id="KW-1185">Reference proteome</keyword>
<evidence type="ECO:0000313" key="3">
    <source>
        <dbReference type="Proteomes" id="UP001187192"/>
    </source>
</evidence>
<protein>
    <submittedName>
        <fullName evidence="2">Uncharacterized protein</fullName>
    </submittedName>
</protein>
<accession>A0AA88CPK9</accession>
<reference evidence="2" key="1">
    <citation type="submission" date="2023-07" db="EMBL/GenBank/DDBJ databases">
        <title>draft genome sequence of fig (Ficus carica).</title>
        <authorList>
            <person name="Takahashi T."/>
            <person name="Nishimura K."/>
        </authorList>
    </citation>
    <scope>NUCLEOTIDE SEQUENCE</scope>
</reference>
<dbReference type="Proteomes" id="UP001187192">
    <property type="component" value="Unassembled WGS sequence"/>
</dbReference>
<evidence type="ECO:0000256" key="1">
    <source>
        <dbReference type="SAM" id="MobiDB-lite"/>
    </source>
</evidence>
<sequence length="100" mass="10847">MLVTRLQPTRYRSRRTRTPNLILSSHQGERRTGLDCPPSTLPRGMYPGLLQAPPTYCCNTSHRHPPPPTLTGAAPAGTGDGHPTVSCTGSETRDTSPLDR</sequence>
<feature type="compositionally biased region" description="Low complexity" evidence="1">
    <location>
        <begin position="1"/>
        <end position="10"/>
    </location>
</feature>
<dbReference type="EMBL" id="BTGU01000002">
    <property type="protein sequence ID" value="GMN29723.1"/>
    <property type="molecule type" value="Genomic_DNA"/>
</dbReference>
<comment type="caution">
    <text evidence="2">The sequence shown here is derived from an EMBL/GenBank/DDBJ whole genome shotgun (WGS) entry which is preliminary data.</text>
</comment>
<dbReference type="AlphaFoldDB" id="A0AA88CPK9"/>
<feature type="region of interest" description="Disordered" evidence="1">
    <location>
        <begin position="59"/>
        <end position="100"/>
    </location>
</feature>
<feature type="compositionally biased region" description="Basic and acidic residues" evidence="1">
    <location>
        <begin position="91"/>
        <end position="100"/>
    </location>
</feature>
<feature type="region of interest" description="Disordered" evidence="1">
    <location>
        <begin position="1"/>
        <end position="47"/>
    </location>
</feature>
<proteinExistence type="predicted"/>
<name>A0AA88CPK9_FICCA</name>
<evidence type="ECO:0000313" key="2">
    <source>
        <dbReference type="EMBL" id="GMN29723.1"/>
    </source>
</evidence>
<gene>
    <name evidence="2" type="ORF">TIFTF001_002546</name>
</gene>
<organism evidence="2 3">
    <name type="scientific">Ficus carica</name>
    <name type="common">Common fig</name>
    <dbReference type="NCBI Taxonomy" id="3494"/>
    <lineage>
        <taxon>Eukaryota</taxon>
        <taxon>Viridiplantae</taxon>
        <taxon>Streptophyta</taxon>
        <taxon>Embryophyta</taxon>
        <taxon>Tracheophyta</taxon>
        <taxon>Spermatophyta</taxon>
        <taxon>Magnoliopsida</taxon>
        <taxon>eudicotyledons</taxon>
        <taxon>Gunneridae</taxon>
        <taxon>Pentapetalae</taxon>
        <taxon>rosids</taxon>
        <taxon>fabids</taxon>
        <taxon>Rosales</taxon>
        <taxon>Moraceae</taxon>
        <taxon>Ficeae</taxon>
        <taxon>Ficus</taxon>
    </lineage>
</organism>
<feature type="compositionally biased region" description="Low complexity" evidence="1">
    <location>
        <begin position="70"/>
        <end position="84"/>
    </location>
</feature>